<comment type="caution">
    <text evidence="3">The sequence shown here is derived from an EMBL/GenBank/DDBJ whole genome shotgun (WGS) entry which is preliminary data.</text>
</comment>
<dbReference type="PROSITE" id="PS51272">
    <property type="entry name" value="SLH"/>
    <property type="match status" value="1"/>
</dbReference>
<feature type="chain" id="PRO_5039192849" evidence="1">
    <location>
        <begin position="28"/>
        <end position="417"/>
    </location>
</feature>
<dbReference type="InterPro" id="IPR028994">
    <property type="entry name" value="Integrin_alpha_N"/>
</dbReference>
<dbReference type="AlphaFoldDB" id="A0A316DDF3"/>
<evidence type="ECO:0000259" key="2">
    <source>
        <dbReference type="PROSITE" id="PS51272"/>
    </source>
</evidence>
<accession>A0A316DDF3</accession>
<evidence type="ECO:0000256" key="1">
    <source>
        <dbReference type="SAM" id="SignalP"/>
    </source>
</evidence>
<dbReference type="Proteomes" id="UP000245634">
    <property type="component" value="Unassembled WGS sequence"/>
</dbReference>
<evidence type="ECO:0000313" key="4">
    <source>
        <dbReference type="Proteomes" id="UP000245634"/>
    </source>
</evidence>
<dbReference type="RefSeq" id="WP_109686724.1">
    <property type="nucleotide sequence ID" value="NZ_QGGL01000003.1"/>
</dbReference>
<keyword evidence="1" id="KW-0732">Signal</keyword>
<feature type="signal peptide" evidence="1">
    <location>
        <begin position="1"/>
        <end position="27"/>
    </location>
</feature>
<keyword evidence="4" id="KW-1185">Reference proteome</keyword>
<organism evidence="3 4">
    <name type="scientific">Tumebacillus permanentifrigoris</name>
    <dbReference type="NCBI Taxonomy" id="378543"/>
    <lineage>
        <taxon>Bacteria</taxon>
        <taxon>Bacillati</taxon>
        <taxon>Bacillota</taxon>
        <taxon>Bacilli</taxon>
        <taxon>Bacillales</taxon>
        <taxon>Alicyclobacillaceae</taxon>
        <taxon>Tumebacillus</taxon>
    </lineage>
</organism>
<dbReference type="InterPro" id="IPR001119">
    <property type="entry name" value="SLH_dom"/>
</dbReference>
<dbReference type="Pfam" id="PF00395">
    <property type="entry name" value="SLH"/>
    <property type="match status" value="2"/>
</dbReference>
<gene>
    <name evidence="3" type="ORF">C7459_10399</name>
</gene>
<protein>
    <submittedName>
        <fullName evidence="3">S-layer family protein</fullName>
    </submittedName>
</protein>
<dbReference type="EMBL" id="QGGL01000003">
    <property type="protein sequence ID" value="PWK15562.1"/>
    <property type="molecule type" value="Genomic_DNA"/>
</dbReference>
<sequence length="417" mass="45198">MNNNFKKTTALVTAGLMLVGLPLTTLAVSPRTAYAGNPVYSDLQGHYSEVAVKRLVELGVIDATSARYFNPDQPMERTEFNKWQRSIIGSDPTPQTNGNLIPRWEAALLVDNARSGALGGNEGANANMFVDHEQIPQQARVAVGRLFNRGVIVGEGYGYFRPEWKLTRGEAAVMLNALLNLKIGKDGSIVLRKDNVDLNHDGQAAETVAIIGTHKVSTGDTTVYDKGYLGIFDQKGTLQSRVELGAGDINSPLQILVADVSGDGKNDIVTESDLHGNGGAGAHSVRAFVQQDKGAFVEAPLQTLDWSTKFSSVSFDKVANAWTVKATDGRTWTVGLSGPQWKDFDPSIYPQPHQVQVDPPFAVAVDNGKLSTRHYSWTGSSPAVLFYLVPTYKYVNGQFVIDSYRAEQAPGTLLQGK</sequence>
<feature type="domain" description="SLH" evidence="2">
    <location>
        <begin position="126"/>
        <end position="189"/>
    </location>
</feature>
<reference evidence="3 4" key="1">
    <citation type="submission" date="2018-05" db="EMBL/GenBank/DDBJ databases">
        <title>Genomic Encyclopedia of Type Strains, Phase IV (KMG-IV): sequencing the most valuable type-strain genomes for metagenomic binning, comparative biology and taxonomic classification.</title>
        <authorList>
            <person name="Goeker M."/>
        </authorList>
    </citation>
    <scope>NUCLEOTIDE SEQUENCE [LARGE SCALE GENOMIC DNA]</scope>
    <source>
        <strain evidence="3 4">DSM 18773</strain>
    </source>
</reference>
<proteinExistence type="predicted"/>
<name>A0A316DDF3_9BACL</name>
<dbReference type="OrthoDB" id="9816557at2"/>
<evidence type="ECO:0000313" key="3">
    <source>
        <dbReference type="EMBL" id="PWK15562.1"/>
    </source>
</evidence>
<dbReference type="SUPFAM" id="SSF69318">
    <property type="entry name" value="Integrin alpha N-terminal domain"/>
    <property type="match status" value="1"/>
</dbReference>